<reference evidence="2" key="1">
    <citation type="submission" date="2017-01" db="EMBL/GenBank/DDBJ databases">
        <authorList>
            <person name="Varghese N."/>
            <person name="Submissions S."/>
        </authorList>
    </citation>
    <scope>NUCLEOTIDE SEQUENCE [LARGE SCALE GENOMIC DNA]</scope>
    <source>
        <strain evidence="2">DSM 29430</strain>
    </source>
</reference>
<protein>
    <submittedName>
        <fullName evidence="1">Uncharacterized protein</fullName>
    </submittedName>
</protein>
<keyword evidence="2" id="KW-1185">Reference proteome</keyword>
<gene>
    <name evidence="1" type="ORF">SAMN05421759_10450</name>
</gene>
<dbReference type="Proteomes" id="UP000186684">
    <property type="component" value="Unassembled WGS sequence"/>
</dbReference>
<evidence type="ECO:0000313" key="1">
    <source>
        <dbReference type="EMBL" id="SIS82008.1"/>
    </source>
</evidence>
<dbReference type="STRING" id="633194.SAMN05421759_10450"/>
<dbReference type="RefSeq" id="WP_076447267.1">
    <property type="nucleotide sequence ID" value="NZ_FTOQ01000004.1"/>
</dbReference>
<dbReference type="OrthoDB" id="5195437at2"/>
<sequence length="90" mass="9904">MAHVNTVLRSVNAPGATLCVDLFRRPDGSFGFEEFRRDPEDVRGWYAVGHYSGAVFPSQVAAWDAAQAQVAWLAEIIAERPDPEKTKGAE</sequence>
<accession>A0A1N7M7E6</accession>
<evidence type="ECO:0000313" key="2">
    <source>
        <dbReference type="Proteomes" id="UP000186684"/>
    </source>
</evidence>
<dbReference type="AlphaFoldDB" id="A0A1N7M7E6"/>
<name>A0A1N7M7E6_9RHOB</name>
<dbReference type="EMBL" id="FTOQ01000004">
    <property type="protein sequence ID" value="SIS82008.1"/>
    <property type="molecule type" value="Genomic_DNA"/>
</dbReference>
<proteinExistence type="predicted"/>
<organism evidence="1 2">
    <name type="scientific">Roseivivax lentus</name>
    <dbReference type="NCBI Taxonomy" id="633194"/>
    <lineage>
        <taxon>Bacteria</taxon>
        <taxon>Pseudomonadati</taxon>
        <taxon>Pseudomonadota</taxon>
        <taxon>Alphaproteobacteria</taxon>
        <taxon>Rhodobacterales</taxon>
        <taxon>Roseobacteraceae</taxon>
        <taxon>Roseivivax</taxon>
    </lineage>
</organism>